<dbReference type="InterPro" id="IPR000092">
    <property type="entry name" value="Polyprenyl_synt"/>
</dbReference>
<dbReference type="GO" id="GO:0004659">
    <property type="term" value="F:prenyltransferase activity"/>
    <property type="evidence" value="ECO:0007669"/>
    <property type="project" value="InterPro"/>
</dbReference>
<dbReference type="Gene3D" id="1.10.600.10">
    <property type="entry name" value="Farnesyl Diphosphate Synthase"/>
    <property type="match status" value="1"/>
</dbReference>
<dbReference type="GO" id="GO:0005737">
    <property type="term" value="C:cytoplasm"/>
    <property type="evidence" value="ECO:0007669"/>
    <property type="project" value="UniProtKB-ARBA"/>
</dbReference>
<dbReference type="InterPro" id="IPR008949">
    <property type="entry name" value="Isoprenoid_synthase_dom_sf"/>
</dbReference>
<evidence type="ECO:0000256" key="4">
    <source>
        <dbReference type="ARBA" id="ARBA00022842"/>
    </source>
</evidence>
<dbReference type="InterPro" id="IPR033749">
    <property type="entry name" value="Polyprenyl_synt_CS"/>
</dbReference>
<dbReference type="PANTHER" id="PTHR43281:SF5">
    <property type="entry name" value="HETERODIMERIC GERANYLGERANYL PYROPHOSPHATE SYNTHASE SMALL SUBUNIT, CHLOROPLASTIC"/>
    <property type="match status" value="1"/>
</dbReference>
<keyword evidence="7" id="KW-1185">Reference proteome</keyword>
<evidence type="ECO:0008006" key="8">
    <source>
        <dbReference type="Google" id="ProtNLM"/>
    </source>
</evidence>
<evidence type="ECO:0000313" key="7">
    <source>
        <dbReference type="Proteomes" id="UP000652761"/>
    </source>
</evidence>
<dbReference type="EMBL" id="NMUH01014170">
    <property type="protein sequence ID" value="MQM22850.1"/>
    <property type="molecule type" value="Genomic_DNA"/>
</dbReference>
<evidence type="ECO:0000313" key="6">
    <source>
        <dbReference type="EMBL" id="MQM22850.1"/>
    </source>
</evidence>
<dbReference type="OrthoDB" id="6921389at2759"/>
<protein>
    <recommendedName>
        <fullName evidence="8">Geranylgeranyl pyrophosphate synthase</fullName>
    </recommendedName>
</protein>
<keyword evidence="3" id="KW-0479">Metal-binding</keyword>
<dbReference type="GO" id="GO:0046872">
    <property type="term" value="F:metal ion binding"/>
    <property type="evidence" value="ECO:0007669"/>
    <property type="project" value="UniProtKB-KW"/>
</dbReference>
<evidence type="ECO:0000256" key="1">
    <source>
        <dbReference type="ARBA" id="ARBA00001946"/>
    </source>
</evidence>
<name>A0A843XV02_COLES</name>
<gene>
    <name evidence="6" type="ORF">Taro_055908</name>
</gene>
<accession>A0A843XV02</accession>
<reference evidence="6" key="1">
    <citation type="submission" date="2017-07" db="EMBL/GenBank/DDBJ databases">
        <title>Taro Niue Genome Assembly and Annotation.</title>
        <authorList>
            <person name="Atibalentja N."/>
            <person name="Keating K."/>
            <person name="Fields C.J."/>
        </authorList>
    </citation>
    <scope>NUCLEOTIDE SEQUENCE</scope>
    <source>
        <strain evidence="6">Niue_2</strain>
        <tissue evidence="6">Leaf</tissue>
    </source>
</reference>
<proteinExistence type="inferred from homology"/>
<comment type="similarity">
    <text evidence="2 5">Belongs to the FPP/GGPP synthase family.</text>
</comment>
<dbReference type="AlphaFoldDB" id="A0A843XV02"/>
<dbReference type="SUPFAM" id="SSF48576">
    <property type="entry name" value="Terpenoid synthases"/>
    <property type="match status" value="1"/>
</dbReference>
<evidence type="ECO:0000256" key="2">
    <source>
        <dbReference type="ARBA" id="ARBA00006706"/>
    </source>
</evidence>
<dbReference type="PANTHER" id="PTHR43281">
    <property type="entry name" value="FARNESYL DIPHOSPHATE SYNTHASE"/>
    <property type="match status" value="1"/>
</dbReference>
<evidence type="ECO:0000256" key="5">
    <source>
        <dbReference type="RuleBase" id="RU004466"/>
    </source>
</evidence>
<keyword evidence="5" id="KW-0808">Transferase</keyword>
<dbReference type="Pfam" id="PF00348">
    <property type="entry name" value="polyprenyl_synt"/>
    <property type="match status" value="1"/>
</dbReference>
<organism evidence="6 7">
    <name type="scientific">Colocasia esculenta</name>
    <name type="common">Wild taro</name>
    <name type="synonym">Arum esculentum</name>
    <dbReference type="NCBI Taxonomy" id="4460"/>
    <lineage>
        <taxon>Eukaryota</taxon>
        <taxon>Viridiplantae</taxon>
        <taxon>Streptophyta</taxon>
        <taxon>Embryophyta</taxon>
        <taxon>Tracheophyta</taxon>
        <taxon>Spermatophyta</taxon>
        <taxon>Magnoliopsida</taxon>
        <taxon>Liliopsida</taxon>
        <taxon>Araceae</taxon>
        <taxon>Aroideae</taxon>
        <taxon>Colocasieae</taxon>
        <taxon>Colocasia</taxon>
    </lineage>
</organism>
<sequence length="341" mass="36240">MAFSSSAAIFFSSISKLAPLFPPLLHAMSPAQPCQQRYCLCLPSSASYQPAQAPQGAAAFDLHGYWADLIPQIEAELDKAVPRRYPDLIHDAMRYAVLSPGSKRAPPVMCIAVACELLGVPRDAALPTACALEMVHAASLIHDDLPCMDAASLRRGRPTDHAVFGVDMAVLAGDALFPQGFRHIVSRTRPEVVPEERLLRVVEEIARAVGSTGMAAGQYLDLDSTTTDDTGVMTVLEKKFGEMAECSAACGGLLGGAGEAELGALRRYGRAVGVLYQVAEELREKANGELQALQTSYGAEKLLPLHSFVDYAVARGFDLAGGEGGYKKQAATTISKSDTVA</sequence>
<dbReference type="Proteomes" id="UP000652761">
    <property type="component" value="Unassembled WGS sequence"/>
</dbReference>
<evidence type="ECO:0000256" key="3">
    <source>
        <dbReference type="ARBA" id="ARBA00022723"/>
    </source>
</evidence>
<comment type="caution">
    <text evidence="6">The sequence shown here is derived from an EMBL/GenBank/DDBJ whole genome shotgun (WGS) entry which is preliminary data.</text>
</comment>
<dbReference type="PROSITE" id="PS00723">
    <property type="entry name" value="POLYPRENYL_SYNTHASE_1"/>
    <property type="match status" value="1"/>
</dbReference>
<keyword evidence="4" id="KW-0460">Magnesium</keyword>
<dbReference type="GO" id="GO:0008299">
    <property type="term" value="P:isoprenoid biosynthetic process"/>
    <property type="evidence" value="ECO:0007669"/>
    <property type="project" value="InterPro"/>
</dbReference>
<comment type="cofactor">
    <cofactor evidence="1">
        <name>Mg(2+)</name>
        <dbReference type="ChEBI" id="CHEBI:18420"/>
    </cofactor>
</comment>